<reference evidence="2" key="4">
    <citation type="submission" date="2019-03" db="UniProtKB">
        <authorList>
            <consortium name="EnsemblPlants"/>
        </authorList>
    </citation>
    <scope>IDENTIFICATION</scope>
</reference>
<feature type="compositionally biased region" description="Polar residues" evidence="1">
    <location>
        <begin position="59"/>
        <end position="74"/>
    </location>
</feature>
<proteinExistence type="predicted"/>
<feature type="region of interest" description="Disordered" evidence="1">
    <location>
        <begin position="1"/>
        <end position="74"/>
    </location>
</feature>
<dbReference type="Proteomes" id="UP000015105">
    <property type="component" value="Chromosome 6D"/>
</dbReference>
<keyword evidence="3" id="KW-1185">Reference proteome</keyword>
<dbReference type="EnsemblPlants" id="AET6Gv20874000.27">
    <property type="protein sequence ID" value="AET6Gv20874000.27"/>
    <property type="gene ID" value="AET6Gv20874000"/>
</dbReference>
<reference evidence="3" key="2">
    <citation type="journal article" date="2017" name="Nat. Plants">
        <title>The Aegilops tauschii genome reveals multiple impacts of transposons.</title>
        <authorList>
            <person name="Zhao G."/>
            <person name="Zou C."/>
            <person name="Li K."/>
            <person name="Wang K."/>
            <person name="Li T."/>
            <person name="Gao L."/>
            <person name="Zhang X."/>
            <person name="Wang H."/>
            <person name="Yang Z."/>
            <person name="Liu X."/>
            <person name="Jiang W."/>
            <person name="Mao L."/>
            <person name="Kong X."/>
            <person name="Jiao Y."/>
            <person name="Jia J."/>
        </authorList>
    </citation>
    <scope>NUCLEOTIDE SEQUENCE [LARGE SCALE GENOMIC DNA]</scope>
    <source>
        <strain evidence="3">cv. AL8/78</strain>
    </source>
</reference>
<organism evidence="2 3">
    <name type="scientific">Aegilops tauschii subsp. strangulata</name>
    <name type="common">Goatgrass</name>
    <dbReference type="NCBI Taxonomy" id="200361"/>
    <lineage>
        <taxon>Eukaryota</taxon>
        <taxon>Viridiplantae</taxon>
        <taxon>Streptophyta</taxon>
        <taxon>Embryophyta</taxon>
        <taxon>Tracheophyta</taxon>
        <taxon>Spermatophyta</taxon>
        <taxon>Magnoliopsida</taxon>
        <taxon>Liliopsida</taxon>
        <taxon>Poales</taxon>
        <taxon>Poaceae</taxon>
        <taxon>BOP clade</taxon>
        <taxon>Pooideae</taxon>
        <taxon>Triticodae</taxon>
        <taxon>Triticeae</taxon>
        <taxon>Triticinae</taxon>
        <taxon>Aegilops</taxon>
    </lineage>
</organism>
<dbReference type="AlphaFoldDB" id="A0A453PVI0"/>
<evidence type="ECO:0000256" key="1">
    <source>
        <dbReference type="SAM" id="MobiDB-lite"/>
    </source>
</evidence>
<name>A0A453PVI0_AEGTS</name>
<feature type="compositionally biased region" description="Basic residues" evidence="1">
    <location>
        <begin position="1"/>
        <end position="11"/>
    </location>
</feature>
<reference evidence="3" key="1">
    <citation type="journal article" date="2014" name="Science">
        <title>Ancient hybridizations among the ancestral genomes of bread wheat.</title>
        <authorList>
            <consortium name="International Wheat Genome Sequencing Consortium,"/>
            <person name="Marcussen T."/>
            <person name="Sandve S.R."/>
            <person name="Heier L."/>
            <person name="Spannagl M."/>
            <person name="Pfeifer M."/>
            <person name="Jakobsen K.S."/>
            <person name="Wulff B.B."/>
            <person name="Steuernagel B."/>
            <person name="Mayer K.F."/>
            <person name="Olsen O.A."/>
        </authorList>
    </citation>
    <scope>NUCLEOTIDE SEQUENCE [LARGE SCALE GENOMIC DNA]</scope>
    <source>
        <strain evidence="3">cv. AL8/78</strain>
    </source>
</reference>
<protein>
    <submittedName>
        <fullName evidence="2">Uncharacterized protein</fullName>
    </submittedName>
</protein>
<reference evidence="2" key="3">
    <citation type="journal article" date="2017" name="Nature">
        <title>Genome sequence of the progenitor of the wheat D genome Aegilops tauschii.</title>
        <authorList>
            <person name="Luo M.C."/>
            <person name="Gu Y.Q."/>
            <person name="Puiu D."/>
            <person name="Wang H."/>
            <person name="Twardziok S.O."/>
            <person name="Deal K.R."/>
            <person name="Huo N."/>
            <person name="Zhu T."/>
            <person name="Wang L."/>
            <person name="Wang Y."/>
            <person name="McGuire P.E."/>
            <person name="Liu S."/>
            <person name="Long H."/>
            <person name="Ramasamy R.K."/>
            <person name="Rodriguez J.C."/>
            <person name="Van S.L."/>
            <person name="Yuan L."/>
            <person name="Wang Z."/>
            <person name="Xia Z."/>
            <person name="Xiao L."/>
            <person name="Anderson O.D."/>
            <person name="Ouyang S."/>
            <person name="Liang Y."/>
            <person name="Zimin A.V."/>
            <person name="Pertea G."/>
            <person name="Qi P."/>
            <person name="Bennetzen J.L."/>
            <person name="Dai X."/>
            <person name="Dawson M.W."/>
            <person name="Muller H.G."/>
            <person name="Kugler K."/>
            <person name="Rivarola-Duarte L."/>
            <person name="Spannagl M."/>
            <person name="Mayer K.F.X."/>
            <person name="Lu F.H."/>
            <person name="Bevan M.W."/>
            <person name="Leroy P."/>
            <person name="Li P."/>
            <person name="You F.M."/>
            <person name="Sun Q."/>
            <person name="Liu Z."/>
            <person name="Lyons E."/>
            <person name="Wicker T."/>
            <person name="Salzberg S.L."/>
            <person name="Devos K.M."/>
            <person name="Dvorak J."/>
        </authorList>
    </citation>
    <scope>NUCLEOTIDE SEQUENCE [LARGE SCALE GENOMIC DNA]</scope>
    <source>
        <strain evidence="2">cv. AL8/78</strain>
    </source>
</reference>
<reference evidence="2" key="5">
    <citation type="journal article" date="2021" name="G3 (Bethesda)">
        <title>Aegilops tauschii genome assembly Aet v5.0 features greater sequence contiguity and improved annotation.</title>
        <authorList>
            <person name="Wang L."/>
            <person name="Zhu T."/>
            <person name="Rodriguez J.C."/>
            <person name="Deal K.R."/>
            <person name="Dubcovsky J."/>
            <person name="McGuire P.E."/>
            <person name="Lux T."/>
            <person name="Spannagl M."/>
            <person name="Mayer K.F.X."/>
            <person name="Baldrich P."/>
            <person name="Meyers B.C."/>
            <person name="Huo N."/>
            <person name="Gu Y.Q."/>
            <person name="Zhou H."/>
            <person name="Devos K.M."/>
            <person name="Bennetzen J.L."/>
            <person name="Unver T."/>
            <person name="Budak H."/>
            <person name="Gulick P.J."/>
            <person name="Galiba G."/>
            <person name="Kalapos B."/>
            <person name="Nelson D.R."/>
            <person name="Li P."/>
            <person name="You F.M."/>
            <person name="Luo M.C."/>
            <person name="Dvorak J."/>
        </authorList>
    </citation>
    <scope>NUCLEOTIDE SEQUENCE [LARGE SCALE GENOMIC DNA]</scope>
    <source>
        <strain evidence="2">cv. AL8/78</strain>
    </source>
</reference>
<evidence type="ECO:0000313" key="2">
    <source>
        <dbReference type="EnsemblPlants" id="AET6Gv20874000.27"/>
    </source>
</evidence>
<sequence>LRPAARQKKGKTPTGFAPKEKKKEREKRTPPGFHSPARLPLRRRSSALLPAGRSPPLCRSSTTRPVPSLLSSLE</sequence>
<evidence type="ECO:0000313" key="3">
    <source>
        <dbReference type="Proteomes" id="UP000015105"/>
    </source>
</evidence>
<feature type="compositionally biased region" description="Basic and acidic residues" evidence="1">
    <location>
        <begin position="18"/>
        <end position="29"/>
    </location>
</feature>
<dbReference type="Gramene" id="AET6Gv20874000.27">
    <property type="protein sequence ID" value="AET6Gv20874000.27"/>
    <property type="gene ID" value="AET6Gv20874000"/>
</dbReference>
<accession>A0A453PVI0</accession>